<name>H3NFA7_9LACT</name>
<dbReference type="Proteomes" id="UP000003599">
    <property type="component" value="Unassembled WGS sequence"/>
</dbReference>
<protein>
    <submittedName>
        <fullName evidence="1">Uncharacterized protein</fullName>
    </submittedName>
</protein>
<proteinExistence type="predicted"/>
<dbReference type="EMBL" id="AGEF01000009">
    <property type="protein sequence ID" value="EHR33122.1"/>
    <property type="molecule type" value="Genomic_DNA"/>
</dbReference>
<dbReference type="HOGENOM" id="CLU_2715908_0_0_9"/>
<comment type="caution">
    <text evidence="1">The sequence shown here is derived from an EMBL/GenBank/DDBJ whole genome shotgun (WGS) entry which is preliminary data.</text>
</comment>
<organism evidence="1 2">
    <name type="scientific">Dolosigranulum pigrum ATCC 51524</name>
    <dbReference type="NCBI Taxonomy" id="883103"/>
    <lineage>
        <taxon>Bacteria</taxon>
        <taxon>Bacillati</taxon>
        <taxon>Bacillota</taxon>
        <taxon>Bacilli</taxon>
        <taxon>Lactobacillales</taxon>
        <taxon>Carnobacteriaceae</taxon>
        <taxon>Dolosigranulum</taxon>
    </lineage>
</organism>
<dbReference type="AlphaFoldDB" id="H3NFA7"/>
<evidence type="ECO:0000313" key="1">
    <source>
        <dbReference type="EMBL" id="EHR33122.1"/>
    </source>
</evidence>
<dbReference type="GeneID" id="42694673"/>
<reference evidence="1 2" key="1">
    <citation type="submission" date="2012-01" db="EMBL/GenBank/DDBJ databases">
        <title>The Genome Sequence of Dolosigranulum pigrum ATCC 51524.</title>
        <authorList>
            <consortium name="The Broad Institute Genome Sequencing Platform"/>
            <person name="Earl A."/>
            <person name="Ward D."/>
            <person name="Feldgarden M."/>
            <person name="Gevers D."/>
            <person name="Huys G."/>
            <person name="Young S.K."/>
            <person name="Zeng Q."/>
            <person name="Gargeya S."/>
            <person name="Fitzgerald M."/>
            <person name="Haas B."/>
            <person name="Abouelleil A."/>
            <person name="Alvarado L."/>
            <person name="Arachchi H.M."/>
            <person name="Berlin A."/>
            <person name="Chapman S.B."/>
            <person name="Gearin G."/>
            <person name="Goldberg J."/>
            <person name="Griggs A."/>
            <person name="Gujja S."/>
            <person name="Hansen M."/>
            <person name="Heiman D."/>
            <person name="Howarth C."/>
            <person name="Larimer J."/>
            <person name="Lui A."/>
            <person name="MacDonald P.J.P."/>
            <person name="McCowen C."/>
            <person name="Montmayeur A."/>
            <person name="Murphy C."/>
            <person name="Neiman D."/>
            <person name="Pearson M."/>
            <person name="Priest M."/>
            <person name="Roberts A."/>
            <person name="Saif S."/>
            <person name="Shea T."/>
            <person name="Sisk P."/>
            <person name="Stolte C."/>
            <person name="Sykes S."/>
            <person name="Wortman J."/>
            <person name="Nusbaum C."/>
            <person name="Birren B."/>
        </authorList>
    </citation>
    <scope>NUCLEOTIDE SEQUENCE [LARGE SCALE GENOMIC DNA]</scope>
    <source>
        <strain evidence="1 2">ATCC 51524</strain>
    </source>
</reference>
<accession>H3NFA7</accession>
<keyword evidence="2" id="KW-1185">Reference proteome</keyword>
<gene>
    <name evidence="1" type="ORF">HMPREF9703_01238</name>
</gene>
<evidence type="ECO:0000313" key="2">
    <source>
        <dbReference type="Proteomes" id="UP000003599"/>
    </source>
</evidence>
<dbReference type="RefSeq" id="WP_004636441.1">
    <property type="nucleotide sequence ID" value="NZ_JH601103.1"/>
</dbReference>
<sequence length="72" mass="7963">MFLKLKLLKFKRGLSVILLLLSMLVVVSLQIMVALHVEDSNFQHPELTKPFGTIDITVEKLEVLGGGKGPDC</sequence>